<comment type="caution">
    <text evidence="1">The sequence shown here is derived from an EMBL/GenBank/DDBJ whole genome shotgun (WGS) entry which is preliminary data.</text>
</comment>
<sequence length="69" mass="7677">MILSIASTTVVAAATFAWLFPYHGWSKETHDLMQTLNDEDTDHTHITAGKLKEAVAKLPNVVQKWINAV</sequence>
<evidence type="ECO:0000313" key="2">
    <source>
        <dbReference type="Proteomes" id="UP001224775"/>
    </source>
</evidence>
<proteinExistence type="predicted"/>
<gene>
    <name evidence="1" type="ORF">QTG54_005224</name>
</gene>
<evidence type="ECO:0000313" key="1">
    <source>
        <dbReference type="EMBL" id="KAK1743627.1"/>
    </source>
</evidence>
<reference evidence="1" key="1">
    <citation type="submission" date="2023-06" db="EMBL/GenBank/DDBJ databases">
        <title>Survivors Of The Sea: Transcriptome response of Skeletonema marinoi to long-term dormancy.</title>
        <authorList>
            <person name="Pinder M.I.M."/>
            <person name="Kourtchenko O."/>
            <person name="Robertson E.K."/>
            <person name="Larsson T."/>
            <person name="Maumus F."/>
            <person name="Osuna-Cruz C.M."/>
            <person name="Vancaester E."/>
            <person name="Stenow R."/>
            <person name="Vandepoele K."/>
            <person name="Ploug H."/>
            <person name="Bruchert V."/>
            <person name="Godhe A."/>
            <person name="Topel M."/>
        </authorList>
    </citation>
    <scope>NUCLEOTIDE SEQUENCE</scope>
    <source>
        <strain evidence="1">R05AC</strain>
    </source>
</reference>
<accession>A0AAD8YCH5</accession>
<protein>
    <submittedName>
        <fullName evidence="1">Uncharacterized protein</fullName>
    </submittedName>
</protein>
<dbReference type="AlphaFoldDB" id="A0AAD8YCH5"/>
<dbReference type="EMBL" id="JATAAI010000008">
    <property type="protein sequence ID" value="KAK1743627.1"/>
    <property type="molecule type" value="Genomic_DNA"/>
</dbReference>
<keyword evidence="2" id="KW-1185">Reference proteome</keyword>
<name>A0AAD8YCH5_9STRA</name>
<dbReference type="Proteomes" id="UP001224775">
    <property type="component" value="Unassembled WGS sequence"/>
</dbReference>
<organism evidence="1 2">
    <name type="scientific">Skeletonema marinoi</name>
    <dbReference type="NCBI Taxonomy" id="267567"/>
    <lineage>
        <taxon>Eukaryota</taxon>
        <taxon>Sar</taxon>
        <taxon>Stramenopiles</taxon>
        <taxon>Ochrophyta</taxon>
        <taxon>Bacillariophyta</taxon>
        <taxon>Coscinodiscophyceae</taxon>
        <taxon>Thalassiosirophycidae</taxon>
        <taxon>Thalassiosirales</taxon>
        <taxon>Skeletonemataceae</taxon>
        <taxon>Skeletonema</taxon>
        <taxon>Skeletonema marinoi-dohrnii complex</taxon>
    </lineage>
</organism>